<accession>A0ABW0A9Z1</accession>
<comment type="caution">
    <text evidence="1">The sequence shown here is derived from an EMBL/GenBank/DDBJ whole genome shotgun (WGS) entry which is preliminary data.</text>
</comment>
<protein>
    <submittedName>
        <fullName evidence="1">DUF5995 family protein</fullName>
    </submittedName>
</protein>
<reference evidence="2" key="1">
    <citation type="journal article" date="2019" name="Int. J. Syst. Evol. Microbiol.">
        <title>The Global Catalogue of Microorganisms (GCM) 10K type strain sequencing project: providing services to taxonomists for standard genome sequencing and annotation.</title>
        <authorList>
            <consortium name="The Broad Institute Genomics Platform"/>
            <consortium name="The Broad Institute Genome Sequencing Center for Infectious Disease"/>
            <person name="Wu L."/>
            <person name="Ma J."/>
        </authorList>
    </citation>
    <scope>NUCLEOTIDE SEQUENCE [LARGE SCALE GENOMIC DNA]</scope>
    <source>
        <strain evidence="2">CGMCC 4.1641</strain>
    </source>
</reference>
<proteinExistence type="predicted"/>
<keyword evidence="2" id="KW-1185">Reference proteome</keyword>
<dbReference type="Pfam" id="PF19458">
    <property type="entry name" value="DUF5995"/>
    <property type="match status" value="2"/>
</dbReference>
<evidence type="ECO:0000313" key="1">
    <source>
        <dbReference type="EMBL" id="MFC5149499.1"/>
    </source>
</evidence>
<gene>
    <name evidence="1" type="ORF">ACFPP6_33095</name>
</gene>
<dbReference type="Proteomes" id="UP001596222">
    <property type="component" value="Unassembled WGS sequence"/>
</dbReference>
<name>A0ABW0A9Z1_9ACTN</name>
<dbReference type="EMBL" id="JBHSKJ010000027">
    <property type="protein sequence ID" value="MFC5149499.1"/>
    <property type="molecule type" value="Genomic_DNA"/>
</dbReference>
<dbReference type="RefSeq" id="WP_382050174.1">
    <property type="nucleotide sequence ID" value="NZ_JBHSKJ010000027.1"/>
</dbReference>
<evidence type="ECO:0000313" key="2">
    <source>
        <dbReference type="Proteomes" id="UP001596222"/>
    </source>
</evidence>
<dbReference type="InterPro" id="IPR046037">
    <property type="entry name" value="DUF5995"/>
</dbReference>
<organism evidence="1 2">
    <name type="scientific">Streptomyces aureoversilis</name>
    <dbReference type="NCBI Taxonomy" id="67277"/>
    <lineage>
        <taxon>Bacteria</taxon>
        <taxon>Bacillati</taxon>
        <taxon>Actinomycetota</taxon>
        <taxon>Actinomycetes</taxon>
        <taxon>Kitasatosporales</taxon>
        <taxon>Streptomycetaceae</taxon>
        <taxon>Streptomyces</taxon>
    </lineage>
</organism>
<sequence length="279" mass="31579">MTAMGSSSSSPAEKVADVVRGLADHVRRYDETRDPRAVFAYTYYRLTSSLAASLRTNALSFREPHWVADLSVSLASAYFTAIAAIDAWLMSRPPRRDTVVDPADLPETVPRPWRDVYAASTARRSYVLEDVLFSMMAHMSYDLPLALRSLNAQRSNHEHIGDFHRMNELLAKCIDEVQDDLADRYCRGLRSLDRLFTRDDELLTNYGIRVVRGLAWFNCDRLLDPASAAEATGSISRSTAALIARIRYPDDWKLRCGTRLLRLLIPSRRQWPLPGTALD</sequence>